<feature type="transmembrane region" description="Helical" evidence="6">
    <location>
        <begin position="207"/>
        <end position="226"/>
    </location>
</feature>
<evidence type="ECO:0000256" key="3">
    <source>
        <dbReference type="ARBA" id="ARBA00022692"/>
    </source>
</evidence>
<evidence type="ECO:0008006" key="9">
    <source>
        <dbReference type="Google" id="ProtNLM"/>
    </source>
</evidence>
<name>A0A327KWK4_9BRAD</name>
<dbReference type="AlphaFoldDB" id="A0A327KWK4"/>
<dbReference type="SUPFAM" id="SSF118215">
    <property type="entry name" value="Proton glutamate symport protein"/>
    <property type="match status" value="1"/>
</dbReference>
<dbReference type="Gene3D" id="1.10.3860.10">
    <property type="entry name" value="Sodium:dicarboxylate symporter"/>
    <property type="match status" value="1"/>
</dbReference>
<proteinExistence type="predicted"/>
<keyword evidence="2" id="KW-0813">Transport</keyword>
<evidence type="ECO:0000313" key="7">
    <source>
        <dbReference type="EMBL" id="RAI43290.1"/>
    </source>
</evidence>
<dbReference type="EMBL" id="NPEX01000096">
    <property type="protein sequence ID" value="RAI43290.1"/>
    <property type="molecule type" value="Genomic_DNA"/>
</dbReference>
<evidence type="ECO:0000256" key="1">
    <source>
        <dbReference type="ARBA" id="ARBA00004141"/>
    </source>
</evidence>
<feature type="transmembrane region" description="Helical" evidence="6">
    <location>
        <begin position="42"/>
        <end position="63"/>
    </location>
</feature>
<reference evidence="7 8" key="1">
    <citation type="submission" date="2017-07" db="EMBL/GenBank/DDBJ databases">
        <title>Draft Genome Sequences of Select Purple Nonsulfur Bacteria.</title>
        <authorList>
            <person name="Lasarre B."/>
            <person name="Mckinlay J.B."/>
        </authorList>
    </citation>
    <scope>NUCLEOTIDE SEQUENCE [LARGE SCALE GENOMIC DNA]</scope>
    <source>
        <strain evidence="7 8">DSM 5909</strain>
    </source>
</reference>
<feature type="transmembrane region" description="Helical" evidence="6">
    <location>
        <begin position="372"/>
        <end position="393"/>
    </location>
</feature>
<dbReference type="OrthoDB" id="9766690at2"/>
<dbReference type="Pfam" id="PF00375">
    <property type="entry name" value="SDF"/>
    <property type="match status" value="1"/>
</dbReference>
<dbReference type="InterPro" id="IPR001991">
    <property type="entry name" value="Na-dicarboxylate_symporter"/>
</dbReference>
<feature type="transmembrane region" description="Helical" evidence="6">
    <location>
        <begin position="346"/>
        <end position="366"/>
    </location>
</feature>
<sequence length="441" mass="46763">MPSRVVKFLHSPLSVAMFLVAGVLVGVYAPGFARSLAPFSKLYIDLLKMIVLPLIVSSIIFSLRSLIHDPKAGSYIIKVAAAVVLVSAAAVAVAMALTLLMRPGEISDPAIRAAFGQIVSRDTVSTELQMNLHEIAAPGSQSRLIDTLLSVVPSNIFQALATGDTVKVLVFALLFGFAIGRVPVAVSDPLAHSLDTVYRACIILTRWFNLMLPFATFAMIADQTAIVGFRTLRLMVDFLGVIGLATALLVAVSIVVVALRTRRTPWAVLRAHQDVAVMAIATRSSVACIPAMIDTLTERLGLRRDVVELLVPLQTAIVRAGPIMLFVVGPLFVAQLYGRVLDGSDLVFLAVVSVLLGLTTAGMSGITVLTQVGIVCGYLGLPFEAAFVLFVAVDAVTDTLRTVTLVFTIDAATASIAPLDPDAHTYAVEEALPLEPAAPRA</sequence>
<keyword evidence="3 6" id="KW-0812">Transmembrane</keyword>
<dbReference type="PANTHER" id="PTHR42865:SF10">
    <property type="entry name" value="SODIUM:DICARBOXYLATE SYMPORTER FAMILY PROTEIN"/>
    <property type="match status" value="1"/>
</dbReference>
<organism evidence="7 8">
    <name type="scientific">Rhodoplanes roseus</name>
    <dbReference type="NCBI Taxonomy" id="29409"/>
    <lineage>
        <taxon>Bacteria</taxon>
        <taxon>Pseudomonadati</taxon>
        <taxon>Pseudomonadota</taxon>
        <taxon>Alphaproteobacteria</taxon>
        <taxon>Hyphomicrobiales</taxon>
        <taxon>Nitrobacteraceae</taxon>
        <taxon>Rhodoplanes</taxon>
    </lineage>
</organism>
<protein>
    <recommendedName>
        <fullName evidence="9">Sodium:dicarboxylate symporter</fullName>
    </recommendedName>
</protein>
<dbReference type="GO" id="GO:0015293">
    <property type="term" value="F:symporter activity"/>
    <property type="evidence" value="ECO:0007669"/>
    <property type="project" value="InterPro"/>
</dbReference>
<evidence type="ECO:0000256" key="5">
    <source>
        <dbReference type="ARBA" id="ARBA00023136"/>
    </source>
</evidence>
<keyword evidence="5 6" id="KW-0472">Membrane</keyword>
<accession>A0A327KWK4</accession>
<feature type="transmembrane region" description="Helical" evidence="6">
    <location>
        <begin position="168"/>
        <end position="186"/>
    </location>
</feature>
<keyword evidence="4 6" id="KW-1133">Transmembrane helix</keyword>
<evidence type="ECO:0000256" key="4">
    <source>
        <dbReference type="ARBA" id="ARBA00022989"/>
    </source>
</evidence>
<dbReference type="PRINTS" id="PR00173">
    <property type="entry name" value="EDTRNSPORT"/>
</dbReference>
<feature type="transmembrane region" description="Helical" evidence="6">
    <location>
        <begin position="238"/>
        <end position="259"/>
    </location>
</feature>
<feature type="transmembrane region" description="Helical" evidence="6">
    <location>
        <begin position="75"/>
        <end position="100"/>
    </location>
</feature>
<dbReference type="InterPro" id="IPR036458">
    <property type="entry name" value="Na:dicarbo_symporter_sf"/>
</dbReference>
<gene>
    <name evidence="7" type="ORF">CH341_15050</name>
</gene>
<evidence type="ECO:0000256" key="6">
    <source>
        <dbReference type="SAM" id="Phobius"/>
    </source>
</evidence>
<dbReference type="PANTHER" id="PTHR42865">
    <property type="entry name" value="PROTON/GLUTAMATE-ASPARTATE SYMPORTER"/>
    <property type="match status" value="1"/>
</dbReference>
<evidence type="ECO:0000256" key="2">
    <source>
        <dbReference type="ARBA" id="ARBA00022448"/>
    </source>
</evidence>
<comment type="subcellular location">
    <subcellularLocation>
        <location evidence="1">Membrane</location>
        <topology evidence="1">Multi-pass membrane protein</topology>
    </subcellularLocation>
</comment>
<keyword evidence="8" id="KW-1185">Reference proteome</keyword>
<comment type="caution">
    <text evidence="7">The sequence shown here is derived from an EMBL/GenBank/DDBJ whole genome shotgun (WGS) entry which is preliminary data.</text>
</comment>
<feature type="transmembrane region" description="Helical" evidence="6">
    <location>
        <begin position="12"/>
        <end position="30"/>
    </location>
</feature>
<dbReference type="GO" id="GO:0005886">
    <property type="term" value="C:plasma membrane"/>
    <property type="evidence" value="ECO:0007669"/>
    <property type="project" value="TreeGrafter"/>
</dbReference>
<evidence type="ECO:0000313" key="8">
    <source>
        <dbReference type="Proteomes" id="UP000249130"/>
    </source>
</evidence>
<dbReference type="Proteomes" id="UP000249130">
    <property type="component" value="Unassembled WGS sequence"/>
</dbReference>
<feature type="transmembrane region" description="Helical" evidence="6">
    <location>
        <begin position="313"/>
        <end position="334"/>
    </location>
</feature>